<dbReference type="InterPro" id="IPR029020">
    <property type="entry name" value="Ammonium/urea_transptr"/>
</dbReference>
<dbReference type="PANTHER" id="PTHR43029">
    <property type="entry name" value="AMMONIUM TRANSPORTER MEP2"/>
    <property type="match status" value="1"/>
</dbReference>
<dbReference type="AlphaFoldDB" id="T1AX31"/>
<reference evidence="10" key="1">
    <citation type="submission" date="2013-08" db="EMBL/GenBank/DDBJ databases">
        <authorList>
            <person name="Mendez C."/>
            <person name="Richter M."/>
            <person name="Ferrer M."/>
            <person name="Sanchez J."/>
        </authorList>
    </citation>
    <scope>NUCLEOTIDE SEQUENCE</scope>
</reference>
<evidence type="ECO:0000256" key="8">
    <source>
        <dbReference type="SAM" id="Phobius"/>
    </source>
</evidence>
<dbReference type="GO" id="GO:0005886">
    <property type="term" value="C:plasma membrane"/>
    <property type="evidence" value="ECO:0007669"/>
    <property type="project" value="TreeGrafter"/>
</dbReference>
<evidence type="ECO:0000256" key="7">
    <source>
        <dbReference type="ARBA" id="ARBA00023177"/>
    </source>
</evidence>
<name>T1AX31_9ZZZZ</name>
<feature type="transmembrane region" description="Helical" evidence="8">
    <location>
        <begin position="69"/>
        <end position="92"/>
    </location>
</feature>
<organism evidence="10">
    <name type="scientific">mine drainage metagenome</name>
    <dbReference type="NCBI Taxonomy" id="410659"/>
    <lineage>
        <taxon>unclassified sequences</taxon>
        <taxon>metagenomes</taxon>
        <taxon>ecological metagenomes</taxon>
    </lineage>
</organism>
<evidence type="ECO:0000313" key="10">
    <source>
        <dbReference type="EMBL" id="EQD65176.1"/>
    </source>
</evidence>
<dbReference type="InterPro" id="IPR001905">
    <property type="entry name" value="Ammonium_transpt"/>
</dbReference>
<evidence type="ECO:0000256" key="3">
    <source>
        <dbReference type="ARBA" id="ARBA00022448"/>
    </source>
</evidence>
<protein>
    <submittedName>
        <fullName evidence="10">Ammonium transporter</fullName>
    </submittedName>
</protein>
<comment type="caution">
    <text evidence="10">The sequence shown here is derived from an EMBL/GenBank/DDBJ whole genome shotgun (WGS) entry which is preliminary data.</text>
</comment>
<feature type="transmembrane region" description="Helical" evidence="8">
    <location>
        <begin position="112"/>
        <end position="134"/>
    </location>
</feature>
<proteinExistence type="inferred from homology"/>
<dbReference type="EMBL" id="AUZX01006126">
    <property type="protein sequence ID" value="EQD65176.1"/>
    <property type="molecule type" value="Genomic_DNA"/>
</dbReference>
<keyword evidence="4 8" id="KW-0812">Transmembrane</keyword>
<evidence type="ECO:0000256" key="6">
    <source>
        <dbReference type="ARBA" id="ARBA00023136"/>
    </source>
</evidence>
<dbReference type="Gene3D" id="1.10.3430.10">
    <property type="entry name" value="Ammonium transporter AmtB like domains"/>
    <property type="match status" value="1"/>
</dbReference>
<dbReference type="PANTHER" id="PTHR43029:SF10">
    <property type="entry name" value="AMMONIUM TRANSPORTER MEP2"/>
    <property type="match status" value="1"/>
</dbReference>
<evidence type="ECO:0000256" key="1">
    <source>
        <dbReference type="ARBA" id="ARBA00004141"/>
    </source>
</evidence>
<dbReference type="InterPro" id="IPR024041">
    <property type="entry name" value="NH4_transpt_AmtB-like_dom"/>
</dbReference>
<comment type="subcellular location">
    <subcellularLocation>
        <location evidence="1">Membrane</location>
        <topology evidence="1">Multi-pass membrane protein</topology>
    </subcellularLocation>
</comment>
<reference evidence="10" key="2">
    <citation type="journal article" date="2014" name="ISME J.">
        <title>Microbial stratification in low pH oxic and suboxic macroscopic growths along an acid mine drainage.</title>
        <authorList>
            <person name="Mendez-Garcia C."/>
            <person name="Mesa V."/>
            <person name="Sprenger R.R."/>
            <person name="Richter M."/>
            <person name="Diez M.S."/>
            <person name="Solano J."/>
            <person name="Bargiela R."/>
            <person name="Golyshina O.V."/>
            <person name="Manteca A."/>
            <person name="Ramos J.L."/>
            <person name="Gallego J.R."/>
            <person name="Llorente I."/>
            <person name="Martins Dos Santos V.A."/>
            <person name="Jensen O.N."/>
            <person name="Pelaez A.I."/>
            <person name="Sanchez J."/>
            <person name="Ferrer M."/>
        </authorList>
    </citation>
    <scope>NUCLEOTIDE SEQUENCE</scope>
</reference>
<keyword evidence="3" id="KW-0813">Transport</keyword>
<evidence type="ECO:0000256" key="4">
    <source>
        <dbReference type="ARBA" id="ARBA00022692"/>
    </source>
</evidence>
<evidence type="ECO:0000256" key="2">
    <source>
        <dbReference type="ARBA" id="ARBA00005887"/>
    </source>
</evidence>
<feature type="non-terminal residue" evidence="10">
    <location>
        <position position="139"/>
    </location>
</feature>
<feature type="transmembrane region" description="Helical" evidence="8">
    <location>
        <begin position="31"/>
        <end position="49"/>
    </location>
</feature>
<dbReference type="SUPFAM" id="SSF111352">
    <property type="entry name" value="Ammonium transporter"/>
    <property type="match status" value="1"/>
</dbReference>
<feature type="non-terminal residue" evidence="10">
    <location>
        <position position="1"/>
    </location>
</feature>
<keyword evidence="5 8" id="KW-1133">Transmembrane helix</keyword>
<accession>T1AX31</accession>
<keyword evidence="7" id="KW-0924">Ammonia transport</keyword>
<feature type="domain" description="Ammonium transporter AmtB-like" evidence="9">
    <location>
        <begin position="2"/>
        <end position="137"/>
    </location>
</feature>
<dbReference type="Pfam" id="PF00909">
    <property type="entry name" value="Ammonium_transp"/>
    <property type="match status" value="1"/>
</dbReference>
<gene>
    <name evidence="10" type="ORF">B1A_08591</name>
</gene>
<feature type="transmembrane region" description="Helical" evidence="8">
    <location>
        <begin position="7"/>
        <end position="25"/>
    </location>
</feature>
<dbReference type="GO" id="GO:0008519">
    <property type="term" value="F:ammonium channel activity"/>
    <property type="evidence" value="ECO:0007669"/>
    <property type="project" value="InterPro"/>
</dbReference>
<evidence type="ECO:0000256" key="5">
    <source>
        <dbReference type="ARBA" id="ARBA00022989"/>
    </source>
</evidence>
<comment type="similarity">
    <text evidence="2">Belongs to the ammonia transporter channel (TC 1.A.11.2) family.</text>
</comment>
<sequence>RKLSVVGAINGMICGLVAITPAAGYVDGTGAILIGLLGASIPWFTMNRLSEKWPFRKADDTLGVVHTHFLAGAVGGIMVGLIANPAMIVYLGAHGSAGVSVGGLLYGNAHQLLVQLFGLLVVTAYSGVMTFGILKAIAL</sequence>
<keyword evidence="6 8" id="KW-0472">Membrane</keyword>
<evidence type="ECO:0000259" key="9">
    <source>
        <dbReference type="Pfam" id="PF00909"/>
    </source>
</evidence>